<dbReference type="Proteomes" id="UP000318288">
    <property type="component" value="Unassembled WGS sequence"/>
</dbReference>
<organism evidence="1 2">
    <name type="scientific">Rubripirellula tenax</name>
    <dbReference type="NCBI Taxonomy" id="2528015"/>
    <lineage>
        <taxon>Bacteria</taxon>
        <taxon>Pseudomonadati</taxon>
        <taxon>Planctomycetota</taxon>
        <taxon>Planctomycetia</taxon>
        <taxon>Pirellulales</taxon>
        <taxon>Pirellulaceae</taxon>
        <taxon>Rubripirellula</taxon>
    </lineage>
</organism>
<accession>A0A5C6FFH0</accession>
<reference evidence="1 2" key="1">
    <citation type="submission" date="2019-02" db="EMBL/GenBank/DDBJ databases">
        <title>Deep-cultivation of Planctomycetes and their phenomic and genomic characterization uncovers novel biology.</title>
        <authorList>
            <person name="Wiegand S."/>
            <person name="Jogler M."/>
            <person name="Boedeker C."/>
            <person name="Pinto D."/>
            <person name="Vollmers J."/>
            <person name="Rivas-Marin E."/>
            <person name="Kohn T."/>
            <person name="Peeters S.H."/>
            <person name="Heuer A."/>
            <person name="Rast P."/>
            <person name="Oberbeckmann S."/>
            <person name="Bunk B."/>
            <person name="Jeske O."/>
            <person name="Meyerdierks A."/>
            <person name="Storesund J.E."/>
            <person name="Kallscheuer N."/>
            <person name="Luecker S."/>
            <person name="Lage O.M."/>
            <person name="Pohl T."/>
            <person name="Merkel B.J."/>
            <person name="Hornburger P."/>
            <person name="Mueller R.-W."/>
            <person name="Bruemmer F."/>
            <person name="Labrenz M."/>
            <person name="Spormann A.M."/>
            <person name="Op Den Camp H."/>
            <person name="Overmann J."/>
            <person name="Amann R."/>
            <person name="Jetten M.S.M."/>
            <person name="Mascher T."/>
            <person name="Medema M.H."/>
            <person name="Devos D.P."/>
            <person name="Kaster A.-K."/>
            <person name="Ovreas L."/>
            <person name="Rohde M."/>
            <person name="Galperin M.Y."/>
            <person name="Jogler C."/>
        </authorList>
    </citation>
    <scope>NUCLEOTIDE SEQUENCE [LARGE SCALE GENOMIC DNA]</scope>
    <source>
        <strain evidence="1 2">Poly51</strain>
    </source>
</reference>
<dbReference type="AlphaFoldDB" id="A0A5C6FFH0"/>
<dbReference type="EMBL" id="SJPW01000002">
    <property type="protein sequence ID" value="TWU59487.1"/>
    <property type="molecule type" value="Genomic_DNA"/>
</dbReference>
<evidence type="ECO:0000313" key="2">
    <source>
        <dbReference type="Proteomes" id="UP000318288"/>
    </source>
</evidence>
<keyword evidence="2" id="KW-1185">Reference proteome</keyword>
<gene>
    <name evidence="1" type="ORF">Poly51_22750</name>
</gene>
<sequence length="132" mass="14589">MHVIRLRRPWRKLGPDGIELRVDVPEHPYESLSPSSAPLGQATLYERSFNSPSGIDADTKVLLRIESWEGRLTTVTVNDQIIATNVERPGIDIDVLPVLRPNNRLIITLESANESEPRLSGGVSLLISAEPS</sequence>
<dbReference type="RefSeq" id="WP_146457129.1">
    <property type="nucleotide sequence ID" value="NZ_SJPW01000002.1"/>
</dbReference>
<dbReference type="OrthoDB" id="285989at2"/>
<name>A0A5C6FFH0_9BACT</name>
<proteinExistence type="predicted"/>
<comment type="caution">
    <text evidence="1">The sequence shown here is derived from an EMBL/GenBank/DDBJ whole genome shotgun (WGS) entry which is preliminary data.</text>
</comment>
<evidence type="ECO:0000313" key="1">
    <source>
        <dbReference type="EMBL" id="TWU59487.1"/>
    </source>
</evidence>
<evidence type="ECO:0008006" key="3">
    <source>
        <dbReference type="Google" id="ProtNLM"/>
    </source>
</evidence>
<protein>
    <recommendedName>
        <fullName evidence="3">Glycosyl hydrolases family 2, sugar binding domain</fullName>
    </recommendedName>
</protein>